<keyword evidence="2" id="KW-1185">Reference proteome</keyword>
<protein>
    <submittedName>
        <fullName evidence="1">Uncharacterized protein</fullName>
    </submittedName>
</protein>
<organism evidence="1 2">
    <name type="scientific">Calocera cornea HHB12733</name>
    <dbReference type="NCBI Taxonomy" id="1353952"/>
    <lineage>
        <taxon>Eukaryota</taxon>
        <taxon>Fungi</taxon>
        <taxon>Dikarya</taxon>
        <taxon>Basidiomycota</taxon>
        <taxon>Agaricomycotina</taxon>
        <taxon>Dacrymycetes</taxon>
        <taxon>Dacrymycetales</taxon>
        <taxon>Dacrymycetaceae</taxon>
        <taxon>Calocera</taxon>
    </lineage>
</organism>
<dbReference type="OrthoDB" id="3376215at2759"/>
<dbReference type="AlphaFoldDB" id="A0A165I164"/>
<gene>
    <name evidence="1" type="ORF">CALCODRAFT_507165</name>
</gene>
<dbReference type="Proteomes" id="UP000076842">
    <property type="component" value="Unassembled WGS sequence"/>
</dbReference>
<accession>A0A165I164</accession>
<sequence>MSSSTDPDSYSVVWKNASTRGFKLFQAGIRLPHAGEVPPSGFELLPNEEVTLKWTSPSTDRDPVGSGTTFGFLRFWSIPDLEKPKPVDGLTFGVKLEREYDGGEPLPYKVLTCVGSPTGNPDSWTDVTTQFNPDYTFFVNGPEPLDMYHITIKRLLGLGASIEVTIKSIAQAPTKDIRPRVGSYLHPGSTVVLAWSCPVPEDSGNTFGFLRYWVDKGDPQDSKVLGIRIDEKFEISEVDGKKSEPQMPQASIFMGAPEACLWVNIDKELQVFYHAVVEHKPVSYVFTVYTIAASSGDPTRCALQVAIDKNGPIWPHATPVK</sequence>
<dbReference type="EMBL" id="KV423935">
    <property type="protein sequence ID" value="KZT60001.1"/>
    <property type="molecule type" value="Genomic_DNA"/>
</dbReference>
<name>A0A165I164_9BASI</name>
<evidence type="ECO:0000313" key="1">
    <source>
        <dbReference type="EMBL" id="KZT60001.1"/>
    </source>
</evidence>
<dbReference type="InParanoid" id="A0A165I164"/>
<reference evidence="1 2" key="1">
    <citation type="journal article" date="2016" name="Mol. Biol. Evol.">
        <title>Comparative Genomics of Early-Diverging Mushroom-Forming Fungi Provides Insights into the Origins of Lignocellulose Decay Capabilities.</title>
        <authorList>
            <person name="Nagy L.G."/>
            <person name="Riley R."/>
            <person name="Tritt A."/>
            <person name="Adam C."/>
            <person name="Daum C."/>
            <person name="Floudas D."/>
            <person name="Sun H."/>
            <person name="Yadav J.S."/>
            <person name="Pangilinan J."/>
            <person name="Larsson K.H."/>
            <person name="Matsuura K."/>
            <person name="Barry K."/>
            <person name="Labutti K."/>
            <person name="Kuo R."/>
            <person name="Ohm R.A."/>
            <person name="Bhattacharya S.S."/>
            <person name="Shirouzu T."/>
            <person name="Yoshinaga Y."/>
            <person name="Martin F.M."/>
            <person name="Grigoriev I.V."/>
            <person name="Hibbett D.S."/>
        </authorList>
    </citation>
    <scope>NUCLEOTIDE SEQUENCE [LARGE SCALE GENOMIC DNA]</scope>
    <source>
        <strain evidence="1 2">HHB12733</strain>
    </source>
</reference>
<proteinExistence type="predicted"/>
<evidence type="ECO:0000313" key="2">
    <source>
        <dbReference type="Proteomes" id="UP000076842"/>
    </source>
</evidence>